<dbReference type="RefSeq" id="WP_251740231.1">
    <property type="nucleotide sequence ID" value="NZ_JBHUOJ010000037.1"/>
</dbReference>
<protein>
    <submittedName>
        <fullName evidence="3">DUF547 domain-containing protein</fullName>
    </submittedName>
</protein>
<accession>A0ABW5XBJ4</accession>
<proteinExistence type="predicted"/>
<dbReference type="PANTHER" id="PTHR46361">
    <property type="entry name" value="ELECTRON CARRIER/ PROTEIN DISULFIDE OXIDOREDUCTASE"/>
    <property type="match status" value="1"/>
</dbReference>
<evidence type="ECO:0000313" key="4">
    <source>
        <dbReference type="Proteomes" id="UP001597438"/>
    </source>
</evidence>
<evidence type="ECO:0000259" key="2">
    <source>
        <dbReference type="Pfam" id="PF04784"/>
    </source>
</evidence>
<dbReference type="Pfam" id="PF04784">
    <property type="entry name" value="DUF547"/>
    <property type="match status" value="1"/>
</dbReference>
<sequence length="266" mass="29752">MKKFILSFSILISGACMFASCNLISSAGLSSKGLPTSEAPEDLTSTTANSAVNVDHSTWDALLKKHVSANGMVDYKGFQKDRAKLDEYLKMLSSMEPSNDWSVQEQLAYYINLYNAHTVDLILRNYPVKSIKDIDGAWTDGFVKIGKTTISLGGIENSILRKMNEPRIHFAINCASISCPKLLNEAYTAGKINEQLDKVTKEFINSDKNEISKTSPKVSSIFDWYKKDFQQNGTVVDYINKYSTTKINSGVTLSYKDYDWNLNEAK</sequence>
<dbReference type="Proteomes" id="UP001597438">
    <property type="component" value="Unassembled WGS sequence"/>
</dbReference>
<dbReference type="InterPro" id="IPR006869">
    <property type="entry name" value="DUF547"/>
</dbReference>
<name>A0ABW5XBJ4_9FLAO</name>
<evidence type="ECO:0000256" key="1">
    <source>
        <dbReference type="SAM" id="SignalP"/>
    </source>
</evidence>
<keyword evidence="1" id="KW-0732">Signal</keyword>
<feature type="domain" description="DUF547" evidence="2">
    <location>
        <begin position="100"/>
        <end position="204"/>
    </location>
</feature>
<feature type="signal peptide" evidence="1">
    <location>
        <begin position="1"/>
        <end position="18"/>
    </location>
</feature>
<dbReference type="PANTHER" id="PTHR46361:SF3">
    <property type="entry name" value="ELECTRON CARRIER_ PROTEIN DISULFIDE OXIDOREDUCTASE"/>
    <property type="match status" value="1"/>
</dbReference>
<comment type="caution">
    <text evidence="3">The sequence shown here is derived from an EMBL/GenBank/DDBJ whole genome shotgun (WGS) entry which is preliminary data.</text>
</comment>
<reference evidence="4" key="1">
    <citation type="journal article" date="2019" name="Int. J. Syst. Evol. Microbiol.">
        <title>The Global Catalogue of Microorganisms (GCM) 10K type strain sequencing project: providing services to taxonomists for standard genome sequencing and annotation.</title>
        <authorList>
            <consortium name="The Broad Institute Genomics Platform"/>
            <consortium name="The Broad Institute Genome Sequencing Center for Infectious Disease"/>
            <person name="Wu L."/>
            <person name="Ma J."/>
        </authorList>
    </citation>
    <scope>NUCLEOTIDE SEQUENCE [LARGE SCALE GENOMIC DNA]</scope>
    <source>
        <strain evidence="4">KCTC 52925</strain>
    </source>
</reference>
<dbReference type="PROSITE" id="PS51257">
    <property type="entry name" value="PROKAR_LIPOPROTEIN"/>
    <property type="match status" value="1"/>
</dbReference>
<gene>
    <name evidence="3" type="ORF">ACFSYS_17510</name>
</gene>
<organism evidence="3 4">
    <name type="scientific">Christiangramia antarctica</name>
    <dbReference type="NCBI Taxonomy" id="2058158"/>
    <lineage>
        <taxon>Bacteria</taxon>
        <taxon>Pseudomonadati</taxon>
        <taxon>Bacteroidota</taxon>
        <taxon>Flavobacteriia</taxon>
        <taxon>Flavobacteriales</taxon>
        <taxon>Flavobacteriaceae</taxon>
        <taxon>Christiangramia</taxon>
    </lineage>
</organism>
<feature type="chain" id="PRO_5045812349" evidence="1">
    <location>
        <begin position="19"/>
        <end position="266"/>
    </location>
</feature>
<dbReference type="EMBL" id="JBHUOJ010000037">
    <property type="protein sequence ID" value="MFD2835091.1"/>
    <property type="molecule type" value="Genomic_DNA"/>
</dbReference>
<evidence type="ECO:0000313" key="3">
    <source>
        <dbReference type="EMBL" id="MFD2835091.1"/>
    </source>
</evidence>
<keyword evidence="4" id="KW-1185">Reference proteome</keyword>